<evidence type="ECO:0000313" key="1">
    <source>
        <dbReference type="EMBL" id="CAL4073014.1"/>
    </source>
</evidence>
<name>A0AAV2Q9N9_MEGNR</name>
<dbReference type="Proteomes" id="UP001497623">
    <property type="component" value="Unassembled WGS sequence"/>
</dbReference>
<gene>
    <name evidence="1" type="ORF">MNOR_LOCUS8995</name>
</gene>
<proteinExistence type="predicted"/>
<sequence>MKSNRMICIRQINRDEKITSTDLSNDSVIIIHAKRDLSNKQIENGKIKDDAEFTRSLLGNRKNMRDILIRRRRDNNNSTLKQEIRNFLGSHRKSRCRHGSRNIGELNRRRSELQFIPLRNNI</sequence>
<keyword evidence="2" id="KW-1185">Reference proteome</keyword>
<dbReference type="AlphaFoldDB" id="A0AAV2Q9N9"/>
<reference evidence="1 2" key="1">
    <citation type="submission" date="2024-05" db="EMBL/GenBank/DDBJ databases">
        <authorList>
            <person name="Wallberg A."/>
        </authorList>
    </citation>
    <scope>NUCLEOTIDE SEQUENCE [LARGE SCALE GENOMIC DNA]</scope>
</reference>
<accession>A0AAV2Q9N9</accession>
<organism evidence="1 2">
    <name type="scientific">Meganyctiphanes norvegica</name>
    <name type="common">Northern krill</name>
    <name type="synonym">Thysanopoda norvegica</name>
    <dbReference type="NCBI Taxonomy" id="48144"/>
    <lineage>
        <taxon>Eukaryota</taxon>
        <taxon>Metazoa</taxon>
        <taxon>Ecdysozoa</taxon>
        <taxon>Arthropoda</taxon>
        <taxon>Crustacea</taxon>
        <taxon>Multicrustacea</taxon>
        <taxon>Malacostraca</taxon>
        <taxon>Eumalacostraca</taxon>
        <taxon>Eucarida</taxon>
        <taxon>Euphausiacea</taxon>
        <taxon>Euphausiidae</taxon>
        <taxon>Meganyctiphanes</taxon>
    </lineage>
</organism>
<dbReference type="EMBL" id="CAXKWB010004259">
    <property type="protein sequence ID" value="CAL4073014.1"/>
    <property type="molecule type" value="Genomic_DNA"/>
</dbReference>
<comment type="caution">
    <text evidence="1">The sequence shown here is derived from an EMBL/GenBank/DDBJ whole genome shotgun (WGS) entry which is preliminary data.</text>
</comment>
<evidence type="ECO:0000313" key="2">
    <source>
        <dbReference type="Proteomes" id="UP001497623"/>
    </source>
</evidence>
<protein>
    <submittedName>
        <fullName evidence="1">Uncharacterized protein</fullName>
    </submittedName>
</protein>